<accession>A0AA96SJB6</accession>
<sequence length="145" mass="15918">MKLRTKSAIVLGAILGSFALMGAACSSDADTADYNIKTAAEAFEVQRSIVGINGITGETIFYAEGRCSFEYPAVSGENVAAERRFDVTCKYGPEEYRKHVFILGDQDSVVVSQEVPIDVSEYHTRIILKPQNLIPEFDLMVGEDE</sequence>
<gene>
    <name evidence="1" type="primary">38</name>
    <name evidence="1" type="ORF">SEA_MABODAMACA_38</name>
</gene>
<reference evidence="1 2" key="1">
    <citation type="submission" date="2023-09" db="EMBL/GenBank/DDBJ databases">
        <authorList>
            <person name="Astacio K.C."/>
            <person name="Barreto J.C."/>
            <person name="Colon C.A."/>
            <person name="Dejesus A.I."/>
            <person name="Gragirenes D.A."/>
            <person name="Navarro A."/>
            <person name="Negron R.A."/>
            <person name="Nunez P.S."/>
            <person name="Ortiz C.A."/>
            <person name="Ortiz A.Y."/>
            <person name="Roman V.A."/>
            <person name="Sanchez M.A."/>
            <person name="Serrano K.M."/>
            <person name="Klyczek K."/>
            <person name="Ko C."/>
            <person name="Russell D.A."/>
            <person name="Jacobs-Sera D."/>
            <person name="Hatfull G.F."/>
        </authorList>
    </citation>
    <scope>NUCLEOTIDE SEQUENCE [LARGE SCALE GENOMIC DNA]</scope>
</reference>
<evidence type="ECO:0000313" key="2">
    <source>
        <dbReference type="Proteomes" id="UP001305869"/>
    </source>
</evidence>
<dbReference type="Proteomes" id="UP001305869">
    <property type="component" value="Segment"/>
</dbReference>
<evidence type="ECO:0000313" key="1">
    <source>
        <dbReference type="EMBL" id="WNT44356.1"/>
    </source>
</evidence>
<proteinExistence type="predicted"/>
<organism evidence="1 2">
    <name type="scientific">Microbacterium phage Mabodamaca</name>
    <dbReference type="NCBI Taxonomy" id="3078574"/>
    <lineage>
        <taxon>Viruses</taxon>
        <taxon>Duplodnaviria</taxon>
        <taxon>Heunggongvirae</taxon>
        <taxon>Uroviricota</taxon>
        <taxon>Caudoviricetes</taxon>
        <taxon>Casidaviridae</taxon>
        <taxon>Mabodamacavirus</taxon>
        <taxon>Mabodamacavirus mabodamaca</taxon>
    </lineage>
</organism>
<keyword evidence="2" id="KW-1185">Reference proteome</keyword>
<protein>
    <recommendedName>
        <fullName evidence="3">Lipoprotein</fullName>
    </recommendedName>
</protein>
<dbReference type="EMBL" id="OR613467">
    <property type="protein sequence ID" value="WNT44356.1"/>
    <property type="molecule type" value="Genomic_DNA"/>
</dbReference>
<dbReference type="PROSITE" id="PS51257">
    <property type="entry name" value="PROKAR_LIPOPROTEIN"/>
    <property type="match status" value="1"/>
</dbReference>
<dbReference type="Pfam" id="PF25682">
    <property type="entry name" value="Phage_VG64"/>
    <property type="match status" value="1"/>
</dbReference>
<evidence type="ECO:0008006" key="3">
    <source>
        <dbReference type="Google" id="ProtNLM"/>
    </source>
</evidence>
<name>A0AA96SJB6_9CAUD</name>
<dbReference type="InterPro" id="IPR058243">
    <property type="entry name" value="Phage_VG64"/>
</dbReference>